<evidence type="ECO:0000313" key="2">
    <source>
        <dbReference type="EMBL" id="KAL0301239.1"/>
    </source>
</evidence>
<keyword evidence="1" id="KW-0812">Transmembrane</keyword>
<keyword evidence="1" id="KW-0472">Membrane</keyword>
<gene>
    <name evidence="2" type="ORF">Sradi_6400700</name>
</gene>
<dbReference type="AlphaFoldDB" id="A0AAW2K3R3"/>
<sequence>MPSPIFLARPSSYSRRSKLMILCSLIGLSGFIFGFVAIARRGFGYDCKYGKPYQCL</sequence>
<accession>A0AAW2K3R3</accession>
<evidence type="ECO:0000256" key="1">
    <source>
        <dbReference type="SAM" id="Phobius"/>
    </source>
</evidence>
<keyword evidence="1" id="KW-1133">Transmembrane helix</keyword>
<comment type="caution">
    <text evidence="2">The sequence shown here is derived from an EMBL/GenBank/DDBJ whole genome shotgun (WGS) entry which is preliminary data.</text>
</comment>
<reference evidence="2" key="2">
    <citation type="journal article" date="2024" name="Plant">
        <title>Genomic evolution and insights into agronomic trait innovations of Sesamum species.</title>
        <authorList>
            <person name="Miao H."/>
            <person name="Wang L."/>
            <person name="Qu L."/>
            <person name="Liu H."/>
            <person name="Sun Y."/>
            <person name="Le M."/>
            <person name="Wang Q."/>
            <person name="Wei S."/>
            <person name="Zheng Y."/>
            <person name="Lin W."/>
            <person name="Duan Y."/>
            <person name="Cao H."/>
            <person name="Xiong S."/>
            <person name="Wang X."/>
            <person name="Wei L."/>
            <person name="Li C."/>
            <person name="Ma Q."/>
            <person name="Ju M."/>
            <person name="Zhao R."/>
            <person name="Li G."/>
            <person name="Mu C."/>
            <person name="Tian Q."/>
            <person name="Mei H."/>
            <person name="Zhang T."/>
            <person name="Gao T."/>
            <person name="Zhang H."/>
        </authorList>
    </citation>
    <scope>NUCLEOTIDE SEQUENCE</scope>
    <source>
        <strain evidence="2">G02</strain>
    </source>
</reference>
<protein>
    <submittedName>
        <fullName evidence="2">Uncharacterized protein</fullName>
    </submittedName>
</protein>
<organism evidence="2">
    <name type="scientific">Sesamum radiatum</name>
    <name type="common">Black benniseed</name>
    <dbReference type="NCBI Taxonomy" id="300843"/>
    <lineage>
        <taxon>Eukaryota</taxon>
        <taxon>Viridiplantae</taxon>
        <taxon>Streptophyta</taxon>
        <taxon>Embryophyta</taxon>
        <taxon>Tracheophyta</taxon>
        <taxon>Spermatophyta</taxon>
        <taxon>Magnoliopsida</taxon>
        <taxon>eudicotyledons</taxon>
        <taxon>Gunneridae</taxon>
        <taxon>Pentapetalae</taxon>
        <taxon>asterids</taxon>
        <taxon>lamiids</taxon>
        <taxon>Lamiales</taxon>
        <taxon>Pedaliaceae</taxon>
        <taxon>Sesamum</taxon>
    </lineage>
</organism>
<reference evidence="2" key="1">
    <citation type="submission" date="2020-06" db="EMBL/GenBank/DDBJ databases">
        <authorList>
            <person name="Li T."/>
            <person name="Hu X."/>
            <person name="Zhang T."/>
            <person name="Song X."/>
            <person name="Zhang H."/>
            <person name="Dai N."/>
            <person name="Sheng W."/>
            <person name="Hou X."/>
            <person name="Wei L."/>
        </authorList>
    </citation>
    <scope>NUCLEOTIDE SEQUENCE</scope>
    <source>
        <strain evidence="2">G02</strain>
        <tissue evidence="2">Leaf</tissue>
    </source>
</reference>
<name>A0AAW2K3R3_SESRA</name>
<proteinExistence type="predicted"/>
<feature type="transmembrane region" description="Helical" evidence="1">
    <location>
        <begin position="19"/>
        <end position="39"/>
    </location>
</feature>
<dbReference type="EMBL" id="JACGWJ010000030">
    <property type="protein sequence ID" value="KAL0301239.1"/>
    <property type="molecule type" value="Genomic_DNA"/>
</dbReference>